<dbReference type="PROSITE" id="PS50245">
    <property type="entry name" value="CAP_GLY_2"/>
    <property type="match status" value="1"/>
</dbReference>
<sequence length="150" mass="15998">MKVTKSRVVTPPGKRGSSGNCSITTTTATSGGNGFLRIGDRVVVNSLNGTKTGTLRYLGSTDFASGQWAGVELDEPTGRNDGSVAGKRYFSCKMDFGLFAPVHKVARVARTSTTKVTRVTTLEPVSSPVIRRSLSPDSLNNSFNEKLLKI</sequence>
<proteinExistence type="predicted"/>
<evidence type="ECO:0000313" key="3">
    <source>
        <dbReference type="Proteomes" id="UP000694941"/>
    </source>
</evidence>
<dbReference type="Pfam" id="PF01302">
    <property type="entry name" value="CAP_GLY"/>
    <property type="match status" value="1"/>
</dbReference>
<name>A0ABM1BUF1_LIMPO</name>
<evidence type="ECO:0000259" key="2">
    <source>
        <dbReference type="PROSITE" id="PS50245"/>
    </source>
</evidence>
<dbReference type="GeneID" id="106472753"/>
<dbReference type="RefSeq" id="XP_013788864.1">
    <property type="nucleotide sequence ID" value="XM_013933410.2"/>
</dbReference>
<accession>A0ABM1BUF1</accession>
<gene>
    <name evidence="4" type="primary">LOC106472753</name>
</gene>
<feature type="region of interest" description="Disordered" evidence="1">
    <location>
        <begin position="1"/>
        <end position="23"/>
    </location>
</feature>
<dbReference type="Gene3D" id="2.30.30.190">
    <property type="entry name" value="CAP Gly-rich-like domain"/>
    <property type="match status" value="1"/>
</dbReference>
<dbReference type="InterPro" id="IPR000938">
    <property type="entry name" value="CAP-Gly_domain"/>
</dbReference>
<dbReference type="PANTHER" id="PTHR18916">
    <property type="entry name" value="DYNACTIN 1-RELATED MICROTUBULE-BINDING"/>
    <property type="match status" value="1"/>
</dbReference>
<protein>
    <submittedName>
        <fullName evidence="4">CAP-Gly domain-containing linker protein 1-like</fullName>
    </submittedName>
</protein>
<reference evidence="4" key="1">
    <citation type="submission" date="2025-08" db="UniProtKB">
        <authorList>
            <consortium name="RefSeq"/>
        </authorList>
    </citation>
    <scope>IDENTIFICATION</scope>
    <source>
        <tissue evidence="4">Muscle</tissue>
    </source>
</reference>
<organism evidence="3 4">
    <name type="scientific">Limulus polyphemus</name>
    <name type="common">Atlantic horseshoe crab</name>
    <dbReference type="NCBI Taxonomy" id="6850"/>
    <lineage>
        <taxon>Eukaryota</taxon>
        <taxon>Metazoa</taxon>
        <taxon>Ecdysozoa</taxon>
        <taxon>Arthropoda</taxon>
        <taxon>Chelicerata</taxon>
        <taxon>Merostomata</taxon>
        <taxon>Xiphosura</taxon>
        <taxon>Limulidae</taxon>
        <taxon>Limulus</taxon>
    </lineage>
</organism>
<dbReference type="InterPro" id="IPR036859">
    <property type="entry name" value="CAP-Gly_dom_sf"/>
</dbReference>
<dbReference type="SMART" id="SM01052">
    <property type="entry name" value="CAP_GLY"/>
    <property type="match status" value="1"/>
</dbReference>
<feature type="domain" description="CAP-Gly" evidence="2">
    <location>
        <begin position="59"/>
        <end position="101"/>
    </location>
</feature>
<dbReference type="SUPFAM" id="SSF74924">
    <property type="entry name" value="Cap-Gly domain"/>
    <property type="match status" value="1"/>
</dbReference>
<evidence type="ECO:0000256" key="1">
    <source>
        <dbReference type="SAM" id="MobiDB-lite"/>
    </source>
</evidence>
<keyword evidence="3" id="KW-1185">Reference proteome</keyword>
<evidence type="ECO:0000313" key="4">
    <source>
        <dbReference type="RefSeq" id="XP_013788864.1"/>
    </source>
</evidence>
<dbReference type="Proteomes" id="UP000694941">
    <property type="component" value="Unplaced"/>
</dbReference>